<dbReference type="InterPro" id="IPR035965">
    <property type="entry name" value="PAS-like_dom_sf"/>
</dbReference>
<comment type="caution">
    <text evidence="2">The sequence shown here is derived from an EMBL/GenBank/DDBJ whole genome shotgun (WGS) entry which is preliminary data.</text>
</comment>
<dbReference type="EMBL" id="PDOD01000002">
    <property type="protein sequence ID" value="PYZ93571.1"/>
    <property type="molecule type" value="Genomic_DNA"/>
</dbReference>
<dbReference type="Pfam" id="PF13426">
    <property type="entry name" value="PAS_9"/>
    <property type="match status" value="1"/>
</dbReference>
<protein>
    <recommendedName>
        <fullName evidence="1">PAS domain-containing protein</fullName>
    </recommendedName>
</protein>
<evidence type="ECO:0000313" key="2">
    <source>
        <dbReference type="EMBL" id="PYZ93571.1"/>
    </source>
</evidence>
<dbReference type="PANTHER" id="PTHR33745">
    <property type="entry name" value="RSBT ANTAGONIST PROTEIN RSBS-RELATED"/>
    <property type="match status" value="1"/>
</dbReference>
<dbReference type="OrthoDB" id="2835068at2"/>
<evidence type="ECO:0000259" key="1">
    <source>
        <dbReference type="Pfam" id="PF13426"/>
    </source>
</evidence>
<accession>A0A323TF09</accession>
<dbReference type="RefSeq" id="WP_110609603.1">
    <property type="nucleotide sequence ID" value="NZ_PDOD01000002.1"/>
</dbReference>
<gene>
    <name evidence="2" type="ORF">CR194_10430</name>
</gene>
<reference evidence="2 3" key="1">
    <citation type="submission" date="2017-10" db="EMBL/GenBank/DDBJ databases">
        <title>Bacillus sp. nov., a halophilic bacterium isolated from a Keqin Lake.</title>
        <authorList>
            <person name="Wang H."/>
        </authorList>
    </citation>
    <scope>NUCLEOTIDE SEQUENCE [LARGE SCALE GENOMIC DNA]</scope>
    <source>
        <strain evidence="2 3">KQ-12</strain>
    </source>
</reference>
<dbReference type="Gene3D" id="3.30.750.24">
    <property type="entry name" value="STAS domain"/>
    <property type="match status" value="1"/>
</dbReference>
<dbReference type="Proteomes" id="UP000248214">
    <property type="component" value="Unassembled WGS sequence"/>
</dbReference>
<proteinExistence type="predicted"/>
<feature type="domain" description="PAS" evidence="1">
    <location>
        <begin position="20"/>
        <end position="122"/>
    </location>
</feature>
<name>A0A323TF09_9BACI</name>
<dbReference type="InterPro" id="IPR036513">
    <property type="entry name" value="STAS_dom_sf"/>
</dbReference>
<dbReference type="CDD" id="cd07041">
    <property type="entry name" value="STAS_RsbR_RsbS_like"/>
    <property type="match status" value="1"/>
</dbReference>
<organism evidence="2 3">
    <name type="scientific">Salipaludibacillus keqinensis</name>
    <dbReference type="NCBI Taxonomy" id="2045207"/>
    <lineage>
        <taxon>Bacteria</taxon>
        <taxon>Bacillati</taxon>
        <taxon>Bacillota</taxon>
        <taxon>Bacilli</taxon>
        <taxon>Bacillales</taxon>
        <taxon>Bacillaceae</taxon>
    </lineage>
</organism>
<sequence>MASESHFHSETYHVLNSLTDNVFLADPELRLIWMNEAAEELMKDFYELFSITSAAELLGRRVSDLHPSHSSYHHVMAKGDIFPHETRIKLFDKYIANIVVNKLTDDQGQLLGYILFWQDITKQEEARDLDQKLIDELSTPILPSVLQNTLFVPLLGTFNEKRIDHLTHKLLQEVLKNNADYIVFDMSGMVVIDNEDIAERLYQVVETVTLMGAKVFFAGFLKEHVKKFVKFNTKYKLSTFPHYRQAIQHVMSLEGYEIVRKTDH</sequence>
<dbReference type="InterPro" id="IPR000014">
    <property type="entry name" value="PAS"/>
</dbReference>
<dbReference type="SUPFAM" id="SSF55785">
    <property type="entry name" value="PYP-like sensor domain (PAS domain)"/>
    <property type="match status" value="1"/>
</dbReference>
<dbReference type="AlphaFoldDB" id="A0A323TF09"/>
<dbReference type="Gene3D" id="3.30.450.20">
    <property type="entry name" value="PAS domain"/>
    <property type="match status" value="1"/>
</dbReference>
<evidence type="ECO:0000313" key="3">
    <source>
        <dbReference type="Proteomes" id="UP000248214"/>
    </source>
</evidence>
<dbReference type="SUPFAM" id="SSF52091">
    <property type="entry name" value="SpoIIaa-like"/>
    <property type="match status" value="1"/>
</dbReference>
<keyword evidence="3" id="KW-1185">Reference proteome</keyword>
<dbReference type="InterPro" id="IPR051932">
    <property type="entry name" value="Bact_StressResp_Reg"/>
</dbReference>